<dbReference type="GO" id="GO:0016787">
    <property type="term" value="F:hydrolase activity"/>
    <property type="evidence" value="ECO:0007669"/>
    <property type="project" value="UniProtKB-KW"/>
</dbReference>
<evidence type="ECO:0000259" key="7">
    <source>
        <dbReference type="Pfam" id="PF17917"/>
    </source>
</evidence>
<name>A0A9P3PZ76_LYOSH</name>
<evidence type="ECO:0000256" key="5">
    <source>
        <dbReference type="ARBA" id="ARBA00022801"/>
    </source>
</evidence>
<dbReference type="PANTHER" id="PTHR34072">
    <property type="entry name" value="ENZYMATIC POLYPROTEIN-RELATED"/>
    <property type="match status" value="1"/>
</dbReference>
<dbReference type="SUPFAM" id="SSF56672">
    <property type="entry name" value="DNA/RNA polymerases"/>
    <property type="match status" value="1"/>
</dbReference>
<dbReference type="Gene3D" id="3.10.20.370">
    <property type="match status" value="1"/>
</dbReference>
<keyword evidence="6" id="KW-0695">RNA-directed DNA polymerase</keyword>
<keyword evidence="1" id="KW-0808">Transferase</keyword>
<dbReference type="Proteomes" id="UP001063166">
    <property type="component" value="Unassembled WGS sequence"/>
</dbReference>
<evidence type="ECO:0000313" key="9">
    <source>
        <dbReference type="Proteomes" id="UP001063166"/>
    </source>
</evidence>
<keyword evidence="5" id="KW-0378">Hydrolase</keyword>
<keyword evidence="9" id="KW-1185">Reference proteome</keyword>
<organism evidence="8 9">
    <name type="scientific">Lyophyllum shimeji</name>
    <name type="common">Hon-shimeji</name>
    <name type="synonym">Tricholoma shimeji</name>
    <dbReference type="NCBI Taxonomy" id="47721"/>
    <lineage>
        <taxon>Eukaryota</taxon>
        <taxon>Fungi</taxon>
        <taxon>Dikarya</taxon>
        <taxon>Basidiomycota</taxon>
        <taxon>Agaricomycotina</taxon>
        <taxon>Agaricomycetes</taxon>
        <taxon>Agaricomycetidae</taxon>
        <taxon>Agaricales</taxon>
        <taxon>Tricholomatineae</taxon>
        <taxon>Lyophyllaceae</taxon>
        <taxon>Lyophyllum</taxon>
    </lineage>
</organism>
<dbReference type="Pfam" id="PF17917">
    <property type="entry name" value="RT_RNaseH"/>
    <property type="match status" value="1"/>
</dbReference>
<evidence type="ECO:0000256" key="3">
    <source>
        <dbReference type="ARBA" id="ARBA00022722"/>
    </source>
</evidence>
<reference evidence="8" key="1">
    <citation type="submission" date="2022-07" db="EMBL/GenBank/DDBJ databases">
        <title>The genome of Lyophyllum shimeji provides insight into the initial evolution of ectomycorrhizal fungal genome.</title>
        <authorList>
            <person name="Kobayashi Y."/>
            <person name="Shibata T."/>
            <person name="Hirakawa H."/>
            <person name="Shigenobu S."/>
            <person name="Nishiyama T."/>
            <person name="Yamada A."/>
            <person name="Hasebe M."/>
            <person name="Kawaguchi M."/>
        </authorList>
    </citation>
    <scope>NUCLEOTIDE SEQUENCE</scope>
    <source>
        <strain evidence="8">AT787</strain>
    </source>
</reference>
<dbReference type="GO" id="GO:0004519">
    <property type="term" value="F:endonuclease activity"/>
    <property type="evidence" value="ECO:0007669"/>
    <property type="project" value="UniProtKB-KW"/>
</dbReference>
<evidence type="ECO:0000256" key="2">
    <source>
        <dbReference type="ARBA" id="ARBA00022695"/>
    </source>
</evidence>
<dbReference type="InterPro" id="IPR041373">
    <property type="entry name" value="RT_RNaseH"/>
</dbReference>
<dbReference type="CDD" id="cd09274">
    <property type="entry name" value="RNase_HI_RT_Ty3"/>
    <property type="match status" value="1"/>
</dbReference>
<dbReference type="InterPro" id="IPR043502">
    <property type="entry name" value="DNA/RNA_pol_sf"/>
</dbReference>
<keyword evidence="2" id="KW-0548">Nucleotidyltransferase</keyword>
<dbReference type="EMBL" id="BRPK01000030">
    <property type="protein sequence ID" value="GLB45802.1"/>
    <property type="molecule type" value="Genomic_DNA"/>
</dbReference>
<accession>A0A9P3PZ76</accession>
<comment type="caution">
    <text evidence="8">The sequence shown here is derived from an EMBL/GenBank/DDBJ whole genome shotgun (WGS) entry which is preliminary data.</text>
</comment>
<proteinExistence type="predicted"/>
<gene>
    <name evidence="8" type="ORF">LshimejAT787_3000110</name>
</gene>
<dbReference type="OrthoDB" id="3030356at2759"/>
<sequence>MGAVLSQQSPEDEKWHPVAFYFKSLNAVERNYEIHDKEMLAIIHALEEWRHFLEGARHKVEIYTDHKNLQYFLTAKKLNQHQARWSLMGKPDVLWRQPDHGDGSSDNADIVLLKPEFFAVPALQDLIAASEEDKILQNIRRGNRKGAHEDVVAMAAAALKSAHSGVQSVRSAEWSED</sequence>
<dbReference type="GO" id="GO:0003964">
    <property type="term" value="F:RNA-directed DNA polymerase activity"/>
    <property type="evidence" value="ECO:0007669"/>
    <property type="project" value="UniProtKB-KW"/>
</dbReference>
<evidence type="ECO:0000313" key="8">
    <source>
        <dbReference type="EMBL" id="GLB45802.1"/>
    </source>
</evidence>
<feature type="domain" description="Reverse transcriptase RNase H-like" evidence="7">
    <location>
        <begin position="1"/>
        <end position="87"/>
    </location>
</feature>
<evidence type="ECO:0000256" key="4">
    <source>
        <dbReference type="ARBA" id="ARBA00022759"/>
    </source>
</evidence>
<evidence type="ECO:0000256" key="6">
    <source>
        <dbReference type="ARBA" id="ARBA00022918"/>
    </source>
</evidence>
<evidence type="ECO:0000256" key="1">
    <source>
        <dbReference type="ARBA" id="ARBA00022679"/>
    </source>
</evidence>
<dbReference type="AlphaFoldDB" id="A0A9P3PZ76"/>
<keyword evidence="4" id="KW-0255">Endonuclease</keyword>
<keyword evidence="3" id="KW-0540">Nuclease</keyword>
<protein>
    <submittedName>
        <fullName evidence="8">Retrotransposable element tf2 155 kDa protein type 1-like</fullName>
    </submittedName>
</protein>
<dbReference type="PANTHER" id="PTHR34072:SF52">
    <property type="entry name" value="RIBONUCLEASE H"/>
    <property type="match status" value="1"/>
</dbReference>